<accession>A0A940II64</accession>
<organism evidence="2 3">
    <name type="scientific">Candidatus Cryptobacteroides avicola</name>
    <dbReference type="NCBI Taxonomy" id="2840757"/>
    <lineage>
        <taxon>Bacteria</taxon>
        <taxon>Pseudomonadati</taxon>
        <taxon>Bacteroidota</taxon>
        <taxon>Bacteroidia</taxon>
        <taxon>Bacteroidales</taxon>
        <taxon>Candidatus Cryptobacteroides</taxon>
    </lineage>
</organism>
<feature type="domain" description="Carrier" evidence="1">
    <location>
        <begin position="1"/>
        <end position="73"/>
    </location>
</feature>
<dbReference type="Proteomes" id="UP000725002">
    <property type="component" value="Unassembled WGS sequence"/>
</dbReference>
<dbReference type="EMBL" id="JADILV010000061">
    <property type="protein sequence ID" value="MBO8484207.1"/>
    <property type="molecule type" value="Genomic_DNA"/>
</dbReference>
<dbReference type="InterPro" id="IPR036736">
    <property type="entry name" value="ACP-like_sf"/>
</dbReference>
<gene>
    <name evidence="2" type="ORF">IAB75_08870</name>
</gene>
<protein>
    <submittedName>
        <fullName evidence="2">Acyl carrier protein</fullName>
    </submittedName>
</protein>
<reference evidence="2" key="2">
    <citation type="journal article" date="2021" name="PeerJ">
        <title>Extensive microbial diversity within the chicken gut microbiome revealed by metagenomics and culture.</title>
        <authorList>
            <person name="Gilroy R."/>
            <person name="Ravi A."/>
            <person name="Getino M."/>
            <person name="Pursley I."/>
            <person name="Horton D.L."/>
            <person name="Alikhan N.F."/>
            <person name="Baker D."/>
            <person name="Gharbi K."/>
            <person name="Hall N."/>
            <person name="Watson M."/>
            <person name="Adriaenssens E.M."/>
            <person name="Foster-Nyarko E."/>
            <person name="Jarju S."/>
            <person name="Secka A."/>
            <person name="Antonio M."/>
            <person name="Oren A."/>
            <person name="Chaudhuri R.R."/>
            <person name="La Ragione R."/>
            <person name="Hildebrand F."/>
            <person name="Pallen M.J."/>
        </authorList>
    </citation>
    <scope>NUCLEOTIDE SEQUENCE</scope>
    <source>
        <strain evidence="2">G3-8215</strain>
    </source>
</reference>
<comment type="caution">
    <text evidence="2">The sequence shown here is derived from an EMBL/GenBank/DDBJ whole genome shotgun (WGS) entry which is preliminary data.</text>
</comment>
<evidence type="ECO:0000259" key="1">
    <source>
        <dbReference type="PROSITE" id="PS50075"/>
    </source>
</evidence>
<dbReference type="SUPFAM" id="SSF47336">
    <property type="entry name" value="ACP-like"/>
    <property type="match status" value="1"/>
</dbReference>
<dbReference type="PROSITE" id="PS50075">
    <property type="entry name" value="CARRIER"/>
    <property type="match status" value="1"/>
</dbReference>
<dbReference type="Gene3D" id="1.10.1200.10">
    <property type="entry name" value="ACP-like"/>
    <property type="match status" value="1"/>
</dbReference>
<sequence length="78" mass="9027">MIADIIDEYIKNELGLETEVHDDTRISELIEDSLDLFQMVMHIEKSTGKEIDLSRISQNTTIKDLVGLFSYDETEHQI</sequence>
<reference evidence="2" key="1">
    <citation type="submission" date="2020-10" db="EMBL/GenBank/DDBJ databases">
        <authorList>
            <person name="Gilroy R."/>
        </authorList>
    </citation>
    <scope>NUCLEOTIDE SEQUENCE</scope>
    <source>
        <strain evidence="2">G3-8215</strain>
    </source>
</reference>
<proteinExistence type="predicted"/>
<dbReference type="AlphaFoldDB" id="A0A940II64"/>
<dbReference type="InterPro" id="IPR009081">
    <property type="entry name" value="PP-bd_ACP"/>
</dbReference>
<evidence type="ECO:0000313" key="3">
    <source>
        <dbReference type="Proteomes" id="UP000725002"/>
    </source>
</evidence>
<name>A0A940II64_9BACT</name>
<dbReference type="Pfam" id="PF00550">
    <property type="entry name" value="PP-binding"/>
    <property type="match status" value="1"/>
</dbReference>
<evidence type="ECO:0000313" key="2">
    <source>
        <dbReference type="EMBL" id="MBO8484207.1"/>
    </source>
</evidence>